<dbReference type="EMBL" id="CAJPEV010000036">
    <property type="protein sequence ID" value="CAG0879270.1"/>
    <property type="molecule type" value="Genomic_DNA"/>
</dbReference>
<evidence type="ECO:0000256" key="12">
    <source>
        <dbReference type="SAM" id="MobiDB-lite"/>
    </source>
</evidence>
<name>A0A7R9A2D4_9CRUS</name>
<sequence>MCGRTACTLGQKEICMACSYKSSETGKYVQPEWKDSTDGKEYCPSYNMPPTHHTPVLISKMHMDKTADHSERLLQPMVWGLIPFWHKDADPQSHGLSTINCRSEGLMEKKTFSVPIKKGRRCVVVADGFYEWEKKKTGKQPYLFYFPQRRGLSVGDESTWKKGYNQELWSPKDGWKGPRVLTIAGLFDVWKSPETEKLMYSYCVITVPSSPKISWVHHRMPAILDGPEEVQAWLNYEDVDASNALKLVKPISNLEWHAVSPAVGNVKNDSVELVKHYSSTSGKKLVGSQKLMSAWLQKESPKKSPKKEEPEHNAMKQELPDEWDADGNFQEPPCQGSDHEDEEPPLKKPKAE</sequence>
<accession>A0A7R9A2D4</accession>
<dbReference type="GO" id="GO:0008233">
    <property type="term" value="F:peptidase activity"/>
    <property type="evidence" value="ECO:0007669"/>
    <property type="project" value="UniProtKB-KW"/>
</dbReference>
<evidence type="ECO:0000256" key="3">
    <source>
        <dbReference type="ARBA" id="ARBA00022670"/>
    </source>
</evidence>
<evidence type="ECO:0000313" key="14">
    <source>
        <dbReference type="Proteomes" id="UP000677054"/>
    </source>
</evidence>
<evidence type="ECO:0000256" key="8">
    <source>
        <dbReference type="ARBA" id="ARBA00023239"/>
    </source>
</evidence>
<evidence type="ECO:0000256" key="4">
    <source>
        <dbReference type="ARBA" id="ARBA00022763"/>
    </source>
</evidence>
<keyword evidence="7" id="KW-0238">DNA-binding</keyword>
<dbReference type="SUPFAM" id="SSF143081">
    <property type="entry name" value="BB1717-like"/>
    <property type="match status" value="1"/>
</dbReference>
<dbReference type="Gene3D" id="3.90.1680.10">
    <property type="entry name" value="SOS response associated peptidase-like"/>
    <property type="match status" value="1"/>
</dbReference>
<dbReference type="Pfam" id="PF02586">
    <property type="entry name" value="SRAP"/>
    <property type="match status" value="1"/>
</dbReference>
<dbReference type="PANTHER" id="PTHR13604">
    <property type="entry name" value="DC12-RELATED"/>
    <property type="match status" value="1"/>
</dbReference>
<feature type="region of interest" description="Disordered" evidence="12">
    <location>
        <begin position="295"/>
        <end position="352"/>
    </location>
</feature>
<dbReference type="GO" id="GO:0106300">
    <property type="term" value="P:protein-DNA covalent cross-linking repair"/>
    <property type="evidence" value="ECO:0007669"/>
    <property type="project" value="InterPro"/>
</dbReference>
<dbReference type="Proteomes" id="UP000677054">
    <property type="component" value="Unassembled WGS sequence"/>
</dbReference>
<evidence type="ECO:0000256" key="5">
    <source>
        <dbReference type="ARBA" id="ARBA00022801"/>
    </source>
</evidence>
<proteinExistence type="inferred from homology"/>
<dbReference type="InterPro" id="IPR036590">
    <property type="entry name" value="SRAP-like"/>
</dbReference>
<evidence type="ECO:0000256" key="1">
    <source>
        <dbReference type="ARBA" id="ARBA00008136"/>
    </source>
</evidence>
<keyword evidence="5" id="KW-0378">Hydrolase</keyword>
<evidence type="ECO:0000256" key="7">
    <source>
        <dbReference type="ARBA" id="ARBA00023125"/>
    </source>
</evidence>
<keyword evidence="14" id="KW-1185">Reference proteome</keyword>
<dbReference type="GO" id="GO:0006508">
    <property type="term" value="P:proteolysis"/>
    <property type="evidence" value="ECO:0007669"/>
    <property type="project" value="UniProtKB-KW"/>
</dbReference>
<dbReference type="GO" id="GO:0016829">
    <property type="term" value="F:lyase activity"/>
    <property type="evidence" value="ECO:0007669"/>
    <property type="project" value="UniProtKB-KW"/>
</dbReference>
<protein>
    <recommendedName>
        <fullName evidence="2">Abasic site processing protein HMCES</fullName>
    </recommendedName>
    <alternativeName>
        <fullName evidence="9">Embryonic stem cell-specific 5-hydroxymethylcytosine-binding protein</fullName>
    </alternativeName>
    <alternativeName>
        <fullName evidence="10">Peptidase HMCES</fullName>
    </alternativeName>
    <alternativeName>
        <fullName evidence="11">SRAP domain-containing protein 1</fullName>
    </alternativeName>
</protein>
<keyword evidence="8" id="KW-0456">Lyase</keyword>
<gene>
    <name evidence="13" type="ORF">DSTB1V02_LOCUS520</name>
</gene>
<dbReference type="EMBL" id="LR899553">
    <property type="protein sequence ID" value="CAD7240499.1"/>
    <property type="molecule type" value="Genomic_DNA"/>
</dbReference>
<dbReference type="PANTHER" id="PTHR13604:SF0">
    <property type="entry name" value="ABASIC SITE PROCESSING PROTEIN HMCES"/>
    <property type="match status" value="1"/>
</dbReference>
<dbReference type="AlphaFoldDB" id="A0A7R9A2D4"/>
<reference evidence="13" key="1">
    <citation type="submission" date="2020-11" db="EMBL/GenBank/DDBJ databases">
        <authorList>
            <person name="Tran Van P."/>
        </authorList>
    </citation>
    <scope>NUCLEOTIDE SEQUENCE</scope>
</reference>
<comment type="similarity">
    <text evidence="1">Belongs to the SOS response-associated peptidase family.</text>
</comment>
<keyword evidence="6" id="KW-0190">Covalent protein-DNA linkage</keyword>
<evidence type="ECO:0000256" key="2">
    <source>
        <dbReference type="ARBA" id="ARBA00015888"/>
    </source>
</evidence>
<keyword evidence="4" id="KW-0227">DNA damage</keyword>
<dbReference type="InterPro" id="IPR003738">
    <property type="entry name" value="SRAP"/>
</dbReference>
<dbReference type="GO" id="GO:0003697">
    <property type="term" value="F:single-stranded DNA binding"/>
    <property type="evidence" value="ECO:0007669"/>
    <property type="project" value="InterPro"/>
</dbReference>
<dbReference type="OrthoDB" id="2111841at2759"/>
<evidence type="ECO:0000256" key="10">
    <source>
        <dbReference type="ARBA" id="ARBA00030898"/>
    </source>
</evidence>
<keyword evidence="3" id="KW-0645">Protease</keyword>
<evidence type="ECO:0000256" key="6">
    <source>
        <dbReference type="ARBA" id="ARBA00023124"/>
    </source>
</evidence>
<evidence type="ECO:0000256" key="9">
    <source>
        <dbReference type="ARBA" id="ARBA00030390"/>
    </source>
</evidence>
<organism evidence="13">
    <name type="scientific">Darwinula stevensoni</name>
    <dbReference type="NCBI Taxonomy" id="69355"/>
    <lineage>
        <taxon>Eukaryota</taxon>
        <taxon>Metazoa</taxon>
        <taxon>Ecdysozoa</taxon>
        <taxon>Arthropoda</taxon>
        <taxon>Crustacea</taxon>
        <taxon>Oligostraca</taxon>
        <taxon>Ostracoda</taxon>
        <taxon>Podocopa</taxon>
        <taxon>Podocopida</taxon>
        <taxon>Darwinulocopina</taxon>
        <taxon>Darwinuloidea</taxon>
        <taxon>Darwinulidae</taxon>
        <taxon>Darwinula</taxon>
    </lineage>
</organism>
<feature type="compositionally biased region" description="Basic and acidic residues" evidence="12">
    <location>
        <begin position="299"/>
        <end position="319"/>
    </location>
</feature>
<evidence type="ECO:0000256" key="11">
    <source>
        <dbReference type="ARBA" id="ARBA00031130"/>
    </source>
</evidence>
<evidence type="ECO:0000313" key="13">
    <source>
        <dbReference type="EMBL" id="CAD7240499.1"/>
    </source>
</evidence>